<dbReference type="Gene3D" id="3.40.50.1000">
    <property type="entry name" value="HAD superfamily/HAD-like"/>
    <property type="match status" value="1"/>
</dbReference>
<sequence length="221" mass="23358">MTRPRLALFDCDGTLVDSQANICLAAVEAFTMAGLTPPPAQAIRRIVGLSLVEAMQVLAPTLTDDLHRQLASDYKAAFFRLRTEGAMEPEPLFEGIPALLDHLAERGWLMGVATGKSDRGLARVLAEHGLAHHFVTLQTADRHPSKPDPAMVLAAMAESGVAAADVAMIGDTSFDMAMGKAAGAFAVGVAWGYHDVHDLVRAGADVVAQDVADLPALLVRP</sequence>
<proteinExistence type="predicted"/>
<comment type="caution">
    <text evidence="1">The sequence shown here is derived from an EMBL/GenBank/DDBJ whole genome shotgun (WGS) entry which is preliminary data.</text>
</comment>
<dbReference type="Gene3D" id="1.10.150.240">
    <property type="entry name" value="Putative phosphatase, domain 2"/>
    <property type="match status" value="1"/>
</dbReference>
<keyword evidence="2" id="KW-1185">Reference proteome</keyword>
<dbReference type="GO" id="GO:0006281">
    <property type="term" value="P:DNA repair"/>
    <property type="evidence" value="ECO:0007669"/>
    <property type="project" value="TreeGrafter"/>
</dbReference>
<dbReference type="PANTHER" id="PTHR43434">
    <property type="entry name" value="PHOSPHOGLYCOLATE PHOSPHATASE"/>
    <property type="match status" value="1"/>
</dbReference>
<dbReference type="GeneID" id="78526685"/>
<dbReference type="InterPro" id="IPR006439">
    <property type="entry name" value="HAD-SF_hydro_IA"/>
</dbReference>
<dbReference type="NCBIfam" id="TIGR01549">
    <property type="entry name" value="HAD-SF-IA-v1"/>
    <property type="match status" value="1"/>
</dbReference>
<dbReference type="SUPFAM" id="SSF56784">
    <property type="entry name" value="HAD-like"/>
    <property type="match status" value="1"/>
</dbReference>
<dbReference type="SFLD" id="SFLDG01129">
    <property type="entry name" value="C1.5:_HAD__Beta-PGM__Phosphata"/>
    <property type="match status" value="1"/>
</dbReference>
<dbReference type="GO" id="GO:0005829">
    <property type="term" value="C:cytosol"/>
    <property type="evidence" value="ECO:0007669"/>
    <property type="project" value="TreeGrafter"/>
</dbReference>
<reference evidence="1 2" key="1">
    <citation type="submission" date="2014-08" db="EMBL/GenBank/DDBJ databases">
        <title>Whole genome shotgun sequence of Sphingomonas paucimobilis NBRC 13935.</title>
        <authorList>
            <person name="Hosoyama A."/>
            <person name="Hashimoto M."/>
            <person name="Hosoyama Y."/>
            <person name="Noguchi M."/>
            <person name="Uohara A."/>
            <person name="Ohji S."/>
            <person name="Katano-Makiyama Y."/>
            <person name="Ichikawa N."/>
            <person name="Kimura A."/>
            <person name="Yamazoe A."/>
            <person name="Fujita N."/>
        </authorList>
    </citation>
    <scope>NUCLEOTIDE SEQUENCE [LARGE SCALE GENOMIC DNA]</scope>
    <source>
        <strain evidence="1 2">NBRC 13935</strain>
    </source>
</reference>
<protein>
    <submittedName>
        <fullName evidence="1">DNA, contig: SP604</fullName>
    </submittedName>
</protein>
<dbReference type="SFLD" id="SFLDS00003">
    <property type="entry name" value="Haloacid_Dehalogenase"/>
    <property type="match status" value="1"/>
</dbReference>
<dbReference type="Proteomes" id="UP000032025">
    <property type="component" value="Unassembled WGS sequence"/>
</dbReference>
<evidence type="ECO:0000313" key="1">
    <source>
        <dbReference type="EMBL" id="GAN12142.1"/>
    </source>
</evidence>
<dbReference type="RefSeq" id="WP_007406123.1">
    <property type="nucleotide sequence ID" value="NZ_BBJS01000004.1"/>
</dbReference>
<dbReference type="PANTHER" id="PTHR43434:SF24">
    <property type="entry name" value="HYDROLASE-RELATED"/>
    <property type="match status" value="1"/>
</dbReference>
<dbReference type="AlphaFoldDB" id="A0A0C9N7Q5"/>
<dbReference type="EMBL" id="BBJS01000004">
    <property type="protein sequence ID" value="GAN12142.1"/>
    <property type="molecule type" value="Genomic_DNA"/>
</dbReference>
<evidence type="ECO:0000313" key="2">
    <source>
        <dbReference type="Proteomes" id="UP000032025"/>
    </source>
</evidence>
<dbReference type="Pfam" id="PF13419">
    <property type="entry name" value="HAD_2"/>
    <property type="match status" value="1"/>
</dbReference>
<gene>
    <name evidence="1" type="ORF">SP6_04_00660</name>
</gene>
<dbReference type="InterPro" id="IPR041492">
    <property type="entry name" value="HAD_2"/>
</dbReference>
<organism evidence="1 2">
    <name type="scientific">Sphingomonas paucimobilis NBRC 13935</name>
    <dbReference type="NCBI Taxonomy" id="1219050"/>
    <lineage>
        <taxon>Bacteria</taxon>
        <taxon>Pseudomonadati</taxon>
        <taxon>Pseudomonadota</taxon>
        <taxon>Alphaproteobacteria</taxon>
        <taxon>Sphingomonadales</taxon>
        <taxon>Sphingomonadaceae</taxon>
        <taxon>Sphingomonas</taxon>
    </lineage>
</organism>
<dbReference type="GO" id="GO:0008967">
    <property type="term" value="F:phosphoglycolate phosphatase activity"/>
    <property type="evidence" value="ECO:0007669"/>
    <property type="project" value="TreeGrafter"/>
</dbReference>
<dbReference type="InterPro" id="IPR023198">
    <property type="entry name" value="PGP-like_dom2"/>
</dbReference>
<dbReference type="InterPro" id="IPR023214">
    <property type="entry name" value="HAD_sf"/>
</dbReference>
<name>A0A0C9N7Q5_SPHPI</name>
<dbReference type="InterPro" id="IPR050155">
    <property type="entry name" value="HAD-like_hydrolase_sf"/>
</dbReference>
<dbReference type="InterPro" id="IPR036412">
    <property type="entry name" value="HAD-like_sf"/>
</dbReference>
<accession>A0A0C9N7Q5</accession>